<gene>
    <name evidence="3" type="ORF">CPY51_18320</name>
</gene>
<keyword evidence="1" id="KW-0812">Transmembrane</keyword>
<dbReference type="EMBL" id="PCDP01000038">
    <property type="protein sequence ID" value="PZM12061.1"/>
    <property type="molecule type" value="Genomic_DNA"/>
</dbReference>
<reference evidence="3 4" key="1">
    <citation type="journal article" date="2018" name="Sci. Rep.">
        <title>Rhizobium tumorigenes sp. nov., a novel plant tumorigenic bacterium isolated from cane gall tumors on thornless blackberry.</title>
        <authorList>
            <person name="Kuzmanovi N."/>
            <person name="Smalla K."/>
            <person name="Gronow S."/>
            <person name="PuBawska J."/>
        </authorList>
    </citation>
    <scope>NUCLEOTIDE SEQUENCE [LARGE SCALE GENOMIC DNA]</scope>
    <source>
        <strain evidence="3 4">CCBAU 85046</strain>
    </source>
</reference>
<protein>
    <recommendedName>
        <fullName evidence="2">DUF6460 domain-containing protein</fullName>
    </recommendedName>
</protein>
<keyword evidence="1" id="KW-1133">Transmembrane helix</keyword>
<dbReference type="AlphaFoldDB" id="A0A2W4CH15"/>
<dbReference type="RefSeq" id="WP_111161677.1">
    <property type="nucleotide sequence ID" value="NZ_PCDP01000038.1"/>
</dbReference>
<feature type="transmembrane region" description="Helical" evidence="1">
    <location>
        <begin position="66"/>
        <end position="84"/>
    </location>
</feature>
<evidence type="ECO:0000259" key="2">
    <source>
        <dbReference type="Pfam" id="PF20061"/>
    </source>
</evidence>
<accession>A0A2W4CH15</accession>
<keyword evidence="4" id="KW-1185">Reference proteome</keyword>
<organism evidence="3 4">
    <name type="scientific">Rhizobium tubonense</name>
    <dbReference type="NCBI Taxonomy" id="484088"/>
    <lineage>
        <taxon>Bacteria</taxon>
        <taxon>Pseudomonadati</taxon>
        <taxon>Pseudomonadota</taxon>
        <taxon>Alphaproteobacteria</taxon>
        <taxon>Hyphomicrobiales</taxon>
        <taxon>Rhizobiaceae</taxon>
        <taxon>Rhizobium/Agrobacterium group</taxon>
        <taxon>Rhizobium</taxon>
    </lineage>
</organism>
<sequence length="88" mass="10087">MSDQVNRFLGDSPARTLVKLIVASLIVGFVMKVFGWQPWDLIEGIRHFILDIWRSGFAALGKFGDYMLLGASIVIPLFIILRVFNYRR</sequence>
<dbReference type="Pfam" id="PF20061">
    <property type="entry name" value="DUF6460"/>
    <property type="match status" value="1"/>
</dbReference>
<feature type="transmembrane region" description="Helical" evidence="1">
    <location>
        <begin position="20"/>
        <end position="39"/>
    </location>
</feature>
<keyword evidence="1" id="KW-0472">Membrane</keyword>
<dbReference type="OrthoDB" id="8480887at2"/>
<evidence type="ECO:0000313" key="4">
    <source>
        <dbReference type="Proteomes" id="UP000248925"/>
    </source>
</evidence>
<evidence type="ECO:0000256" key="1">
    <source>
        <dbReference type="SAM" id="Phobius"/>
    </source>
</evidence>
<evidence type="ECO:0000313" key="3">
    <source>
        <dbReference type="EMBL" id="PZM12061.1"/>
    </source>
</evidence>
<proteinExistence type="predicted"/>
<name>A0A2W4CH15_9HYPH</name>
<comment type="caution">
    <text evidence="3">The sequence shown here is derived from an EMBL/GenBank/DDBJ whole genome shotgun (WGS) entry which is preliminary data.</text>
</comment>
<dbReference type="InterPro" id="IPR045594">
    <property type="entry name" value="DUF6460"/>
</dbReference>
<feature type="domain" description="DUF6460" evidence="2">
    <location>
        <begin position="52"/>
        <end position="87"/>
    </location>
</feature>
<dbReference type="Proteomes" id="UP000248925">
    <property type="component" value="Unassembled WGS sequence"/>
</dbReference>